<dbReference type="PANTHER" id="PTHR30055">
    <property type="entry name" value="HTH-TYPE TRANSCRIPTIONAL REGULATOR RUTR"/>
    <property type="match status" value="1"/>
</dbReference>
<dbReference type="InterPro" id="IPR050109">
    <property type="entry name" value="HTH-type_TetR-like_transc_reg"/>
</dbReference>
<reference evidence="4 5" key="1">
    <citation type="submission" date="2020-11" db="EMBL/GenBank/DDBJ databases">
        <title>Genomic insight of Alicyclobacillus mali FL 18 reveals a new arsenic-resistant strain, with potential in environmental biotechnology.</title>
        <authorList>
            <person name="Fiorentino G."/>
            <person name="Gallo G."/>
            <person name="Aulitto M."/>
        </authorList>
    </citation>
    <scope>NUCLEOTIDE SEQUENCE [LARGE SCALE GENOMIC DNA]</scope>
    <source>
        <strain evidence="4 5">FL 18</strain>
    </source>
</reference>
<name>A0ABS0F3F9_9BACL</name>
<dbReference type="InterPro" id="IPR023772">
    <property type="entry name" value="DNA-bd_HTH_TetR-type_CS"/>
</dbReference>
<comment type="caution">
    <text evidence="4">The sequence shown here is derived from an EMBL/GenBank/DDBJ whole genome shotgun (WGS) entry which is preliminary data.</text>
</comment>
<evidence type="ECO:0000256" key="1">
    <source>
        <dbReference type="ARBA" id="ARBA00023125"/>
    </source>
</evidence>
<dbReference type="SUPFAM" id="SSF48498">
    <property type="entry name" value="Tetracyclin repressor-like, C-terminal domain"/>
    <property type="match status" value="1"/>
</dbReference>
<dbReference type="Proteomes" id="UP000642910">
    <property type="component" value="Unassembled WGS sequence"/>
</dbReference>
<dbReference type="Gene3D" id="1.10.10.60">
    <property type="entry name" value="Homeodomain-like"/>
    <property type="match status" value="1"/>
</dbReference>
<feature type="DNA-binding region" description="H-T-H motif" evidence="2">
    <location>
        <begin position="24"/>
        <end position="43"/>
    </location>
</feature>
<dbReference type="InterPro" id="IPR009057">
    <property type="entry name" value="Homeodomain-like_sf"/>
</dbReference>
<dbReference type="PROSITE" id="PS50977">
    <property type="entry name" value="HTH_TETR_2"/>
    <property type="match status" value="1"/>
</dbReference>
<dbReference type="Pfam" id="PF17932">
    <property type="entry name" value="TetR_C_24"/>
    <property type="match status" value="1"/>
</dbReference>
<proteinExistence type="predicted"/>
<dbReference type="InterPro" id="IPR001647">
    <property type="entry name" value="HTH_TetR"/>
</dbReference>
<dbReference type="PANTHER" id="PTHR30055:SF232">
    <property type="entry name" value="TRANSCRIPTIONAL REGULATOR, TETR FAMILY"/>
    <property type="match status" value="1"/>
</dbReference>
<evidence type="ECO:0000313" key="5">
    <source>
        <dbReference type="Proteomes" id="UP000642910"/>
    </source>
</evidence>
<dbReference type="PRINTS" id="PR00455">
    <property type="entry name" value="HTHTETR"/>
</dbReference>
<dbReference type="SUPFAM" id="SSF46689">
    <property type="entry name" value="Homeodomain-like"/>
    <property type="match status" value="1"/>
</dbReference>
<dbReference type="InterPro" id="IPR036271">
    <property type="entry name" value="Tet_transcr_reg_TetR-rel_C_sf"/>
</dbReference>
<dbReference type="Pfam" id="PF00440">
    <property type="entry name" value="TetR_N"/>
    <property type="match status" value="1"/>
</dbReference>
<feature type="domain" description="HTH tetR-type" evidence="3">
    <location>
        <begin position="1"/>
        <end position="61"/>
    </location>
</feature>
<dbReference type="EMBL" id="JADPKZ010000039">
    <property type="protein sequence ID" value="MBF8377832.1"/>
    <property type="molecule type" value="Genomic_DNA"/>
</dbReference>
<organism evidence="4 5">
    <name type="scientific">Alicyclobacillus mali</name>
    <name type="common">ex Roth et al. 2021</name>
    <dbReference type="NCBI Taxonomy" id="1123961"/>
    <lineage>
        <taxon>Bacteria</taxon>
        <taxon>Bacillati</taxon>
        <taxon>Bacillota</taxon>
        <taxon>Bacilli</taxon>
        <taxon>Bacillales</taxon>
        <taxon>Alicyclobacillaceae</taxon>
        <taxon>Alicyclobacillus</taxon>
    </lineage>
</organism>
<keyword evidence="5" id="KW-1185">Reference proteome</keyword>
<sequence length="204" mass="23082">MTMRDRIEEAAKRAFSEFGYKGTTMDQIARLAGVSKGAIYLHFPSKEALFQHMLRGVIAQVRDAFESAQMEGDDYFRNLDRGLRALMRFRADHAMLSKLVQEVRQFGTAEARAGLQELETAILDYLARHLKRGVDLGVVRPCRRDLVAFVLLRAYAAVLRDFPPAEGALSEEELYELFTGLFVDGLRLRPGEGEPGNVQTEQER</sequence>
<dbReference type="Gene3D" id="1.10.357.10">
    <property type="entry name" value="Tetracycline Repressor, domain 2"/>
    <property type="match status" value="1"/>
</dbReference>
<accession>A0ABS0F3F9</accession>
<evidence type="ECO:0000259" key="3">
    <source>
        <dbReference type="PROSITE" id="PS50977"/>
    </source>
</evidence>
<protein>
    <submittedName>
        <fullName evidence="4">TetR/AcrR family transcriptional regulator</fullName>
    </submittedName>
</protein>
<evidence type="ECO:0000256" key="2">
    <source>
        <dbReference type="PROSITE-ProRule" id="PRU00335"/>
    </source>
</evidence>
<keyword evidence="1 2" id="KW-0238">DNA-binding</keyword>
<dbReference type="PROSITE" id="PS01081">
    <property type="entry name" value="HTH_TETR_1"/>
    <property type="match status" value="1"/>
</dbReference>
<evidence type="ECO:0000313" key="4">
    <source>
        <dbReference type="EMBL" id="MBF8377832.1"/>
    </source>
</evidence>
<dbReference type="InterPro" id="IPR041490">
    <property type="entry name" value="KstR2_TetR_C"/>
</dbReference>
<gene>
    <name evidence="4" type="ORF">IW967_08140</name>
</gene>